<evidence type="ECO:0008006" key="4">
    <source>
        <dbReference type="Google" id="ProtNLM"/>
    </source>
</evidence>
<proteinExistence type="predicted"/>
<keyword evidence="3" id="KW-1185">Reference proteome</keyword>
<accession>A0ABW2BX92</accession>
<protein>
    <recommendedName>
        <fullName evidence="4">Integral membrane protein</fullName>
    </recommendedName>
</protein>
<feature type="transmembrane region" description="Helical" evidence="1">
    <location>
        <begin position="72"/>
        <end position="90"/>
    </location>
</feature>
<feature type="transmembrane region" description="Helical" evidence="1">
    <location>
        <begin position="309"/>
        <end position="332"/>
    </location>
</feature>
<comment type="caution">
    <text evidence="2">The sequence shown here is derived from an EMBL/GenBank/DDBJ whole genome shotgun (WGS) entry which is preliminary data.</text>
</comment>
<name>A0ABW2BX92_9PSEU</name>
<feature type="transmembrane region" description="Helical" evidence="1">
    <location>
        <begin position="194"/>
        <end position="217"/>
    </location>
</feature>
<dbReference type="EMBL" id="JBHSXX010000001">
    <property type="protein sequence ID" value="MFC6866945.1"/>
    <property type="molecule type" value="Genomic_DNA"/>
</dbReference>
<evidence type="ECO:0000313" key="3">
    <source>
        <dbReference type="Proteomes" id="UP001596337"/>
    </source>
</evidence>
<evidence type="ECO:0000313" key="2">
    <source>
        <dbReference type="EMBL" id="MFC6866945.1"/>
    </source>
</evidence>
<feature type="transmembrane region" description="Helical" evidence="1">
    <location>
        <begin position="274"/>
        <end position="302"/>
    </location>
</feature>
<keyword evidence="1" id="KW-0812">Transmembrane</keyword>
<keyword evidence="1" id="KW-0472">Membrane</keyword>
<keyword evidence="1" id="KW-1133">Transmembrane helix</keyword>
<feature type="transmembrane region" description="Helical" evidence="1">
    <location>
        <begin position="352"/>
        <end position="375"/>
    </location>
</feature>
<feature type="transmembrane region" description="Helical" evidence="1">
    <location>
        <begin position="28"/>
        <end position="48"/>
    </location>
</feature>
<gene>
    <name evidence="2" type="ORF">ACFQGD_07270</name>
</gene>
<reference evidence="3" key="1">
    <citation type="journal article" date="2019" name="Int. J. Syst. Evol. Microbiol.">
        <title>The Global Catalogue of Microorganisms (GCM) 10K type strain sequencing project: providing services to taxonomists for standard genome sequencing and annotation.</title>
        <authorList>
            <consortium name="The Broad Institute Genomics Platform"/>
            <consortium name="The Broad Institute Genome Sequencing Center for Infectious Disease"/>
            <person name="Wu L."/>
            <person name="Ma J."/>
        </authorList>
    </citation>
    <scope>NUCLEOTIDE SEQUENCE [LARGE SCALE GENOMIC DNA]</scope>
    <source>
        <strain evidence="3">KCTC 32255</strain>
    </source>
</reference>
<dbReference type="Proteomes" id="UP001596337">
    <property type="component" value="Unassembled WGS sequence"/>
</dbReference>
<feature type="transmembrane region" description="Helical" evidence="1">
    <location>
        <begin position="102"/>
        <end position="120"/>
    </location>
</feature>
<organism evidence="2 3">
    <name type="scientific">Haloechinothrix salitolerans</name>
    <dbReference type="NCBI Taxonomy" id="926830"/>
    <lineage>
        <taxon>Bacteria</taxon>
        <taxon>Bacillati</taxon>
        <taxon>Actinomycetota</taxon>
        <taxon>Actinomycetes</taxon>
        <taxon>Pseudonocardiales</taxon>
        <taxon>Pseudonocardiaceae</taxon>
        <taxon>Haloechinothrix</taxon>
    </lineage>
</organism>
<feature type="transmembrane region" description="Helical" evidence="1">
    <location>
        <begin position="229"/>
        <end position="262"/>
    </location>
</feature>
<dbReference type="RefSeq" id="WP_345390221.1">
    <property type="nucleotide sequence ID" value="NZ_BAABLA010000004.1"/>
</dbReference>
<evidence type="ECO:0000256" key="1">
    <source>
        <dbReference type="SAM" id="Phobius"/>
    </source>
</evidence>
<sequence>MAQAPATPDVDSGADAHPSERRGARCDLLAAVLAVGLIAIATAVGAYLNRARPDVVLWAPAAPLYGRWEPRFGLAVLFAALLAVAVIAWGPGLAERLRWRPALALTYVGAVGWTLSLALIDGWQRGLAERLDNRWEYLDEVPGVTDISAMLTGFTDRILLGEPDTWATHVAGHPPGALLVFVWLDRVGLSGGGIAALACVLVGGLAAVAVPVALHTLGAPDAARRMLPFAALFPGAIWIGASADGLFAGYMACAVAVLAFAATSKGPSRHVLALLAGVMLGFGVFLSYGFVLFGPLALAVVAYRRAWEVLPVAVVGALAVVAVFALAGFWWLDGYTTVVERYYQNLGAKRPFEYWVWANLAALAIMIGFAVVAGIRRAVADLLRRRWSAVVLVVGAALVAIIAADVSGLSKAETERIWLPFAVWLLPAAALLPRRLHPAWLTAQASVAVAVSLLVATPW</sequence>
<feature type="transmembrane region" description="Helical" evidence="1">
    <location>
        <begin position="387"/>
        <end position="404"/>
    </location>
</feature>